<proteinExistence type="predicted"/>
<evidence type="ECO:0000313" key="1">
    <source>
        <dbReference type="EMBL" id="SFV31397.1"/>
    </source>
</evidence>
<name>A0A1I7N9P9_9HYPH</name>
<dbReference type="STRING" id="429728.SAMN05216456_1328"/>
<accession>A0A1I7N9P9</accession>
<dbReference type="AlphaFoldDB" id="A0A1I7N9P9"/>
<organism evidence="1 2">
    <name type="scientific">Devosia crocina</name>
    <dbReference type="NCBI Taxonomy" id="429728"/>
    <lineage>
        <taxon>Bacteria</taxon>
        <taxon>Pseudomonadati</taxon>
        <taxon>Pseudomonadota</taxon>
        <taxon>Alphaproteobacteria</taxon>
        <taxon>Hyphomicrobiales</taxon>
        <taxon>Devosiaceae</taxon>
        <taxon>Devosia</taxon>
    </lineage>
</organism>
<evidence type="ECO:0000313" key="2">
    <source>
        <dbReference type="Proteomes" id="UP000199074"/>
    </source>
</evidence>
<dbReference type="Proteomes" id="UP000199074">
    <property type="component" value="Unassembled WGS sequence"/>
</dbReference>
<reference evidence="1 2" key="1">
    <citation type="submission" date="2016-10" db="EMBL/GenBank/DDBJ databases">
        <authorList>
            <person name="de Groot N.N."/>
        </authorList>
    </citation>
    <scope>NUCLEOTIDE SEQUENCE [LARGE SCALE GENOMIC DNA]</scope>
    <source>
        <strain evidence="1 2">IPL20</strain>
    </source>
</reference>
<protein>
    <submittedName>
        <fullName evidence="1">Uncharacterized protein</fullName>
    </submittedName>
</protein>
<sequence>MYRTYVAISFRCPNCGSAVGEYFDGPLPDYTAETDGESENIDDHYLSCSSCHNDLEVQVYSRTTGAFAELIGHPKVPVDAHYEVVDWPDDEVDNYDPPDSPIDVYMQARRELDAIMAAGTTVVGDALYRMIFVQHFSAIEAYLADSLIRAAMEDDVVLLKMLNGIDELRTVQVSLADVLVGPELVKQRVRVYLRKLLYHNFQKIEAIFRVTFGRGLLPQDSQTRAQLFAAVAIRHDCTHRNGVTEEGVRHEDMKGKVQSLEPILTQMAVDVHNLIQRDTASIPAPATSPSATATAPDR</sequence>
<gene>
    <name evidence="1" type="ORF">SAMN05216456_1328</name>
</gene>
<dbReference type="EMBL" id="FPCK01000001">
    <property type="protein sequence ID" value="SFV31397.1"/>
    <property type="molecule type" value="Genomic_DNA"/>
</dbReference>
<dbReference type="OrthoDB" id="119238at2"/>
<dbReference type="RefSeq" id="WP_139232514.1">
    <property type="nucleotide sequence ID" value="NZ_FPCK01000001.1"/>
</dbReference>
<keyword evidence="2" id="KW-1185">Reference proteome</keyword>